<reference evidence="2" key="1">
    <citation type="submission" date="2017-04" db="EMBL/GenBank/DDBJ databases">
        <authorList>
            <person name="Varghese N."/>
            <person name="Submissions S."/>
        </authorList>
    </citation>
    <scope>NUCLEOTIDE SEQUENCE [LARGE SCALE GENOMIC DNA]</scope>
    <source>
        <strain evidence="2">DSM 16537</strain>
    </source>
</reference>
<evidence type="ECO:0000313" key="1">
    <source>
        <dbReference type="EMBL" id="SMD46229.1"/>
    </source>
</evidence>
<proteinExistence type="predicted"/>
<accession>A0A1W2HBH8</accession>
<dbReference type="RefSeq" id="WP_084123153.1">
    <property type="nucleotide sequence ID" value="NZ_LT838813.1"/>
</dbReference>
<name>A0A1W2HBH8_9BACT</name>
<dbReference type="OrthoDB" id="573320at2"/>
<protein>
    <submittedName>
        <fullName evidence="1">Uncharacterized protein</fullName>
    </submittedName>
</protein>
<keyword evidence="2" id="KW-1185">Reference proteome</keyword>
<organism evidence="1 2">
    <name type="scientific">Aquiflexum balticum DSM 16537</name>
    <dbReference type="NCBI Taxonomy" id="758820"/>
    <lineage>
        <taxon>Bacteria</taxon>
        <taxon>Pseudomonadati</taxon>
        <taxon>Bacteroidota</taxon>
        <taxon>Cytophagia</taxon>
        <taxon>Cytophagales</taxon>
        <taxon>Cyclobacteriaceae</taxon>
        <taxon>Aquiflexum</taxon>
    </lineage>
</organism>
<gene>
    <name evidence="1" type="ORF">SAMN00777080_4910</name>
</gene>
<dbReference type="AlphaFoldDB" id="A0A1W2HBH8"/>
<evidence type="ECO:0000313" key="2">
    <source>
        <dbReference type="Proteomes" id="UP000192333"/>
    </source>
</evidence>
<dbReference type="EMBL" id="LT838813">
    <property type="protein sequence ID" value="SMD46229.1"/>
    <property type="molecule type" value="Genomic_DNA"/>
</dbReference>
<sequence>MKVVEFKSKIKNNKIDIPAAIQAKLDYQQGKAIRVIVLMEDNEAENEINFKDKALTDFFKGYSSSDAIYDEYK</sequence>
<dbReference type="Proteomes" id="UP000192333">
    <property type="component" value="Chromosome I"/>
</dbReference>
<dbReference type="STRING" id="758820.SAMN00777080_4910"/>